<comment type="caution">
    <text evidence="3">The sequence shown here is derived from an EMBL/GenBank/DDBJ whole genome shotgun (WGS) entry which is preliminary data.</text>
</comment>
<evidence type="ECO:0000313" key="4">
    <source>
        <dbReference type="Proteomes" id="UP000449547"/>
    </source>
</evidence>
<comment type="subcellular location">
    <subcellularLocation>
        <location evidence="1">Mitochondrion inner membrane</location>
    </subcellularLocation>
</comment>
<dbReference type="GO" id="GO:0042407">
    <property type="term" value="P:cristae formation"/>
    <property type="evidence" value="ECO:0007669"/>
    <property type="project" value="InterPro"/>
</dbReference>
<proteinExistence type="predicted"/>
<dbReference type="GeneID" id="54779981"/>
<accession>A0A642UV05</accession>
<dbReference type="GO" id="GO:0044284">
    <property type="term" value="C:mitochondrial crista junction"/>
    <property type="evidence" value="ECO:0007669"/>
    <property type="project" value="TreeGrafter"/>
</dbReference>
<dbReference type="AlphaFoldDB" id="A0A642UV05"/>
<dbReference type="Proteomes" id="UP000449547">
    <property type="component" value="Unassembled WGS sequence"/>
</dbReference>
<gene>
    <name evidence="3" type="ORF">DIURU_001328</name>
</gene>
<dbReference type="Pfam" id="PF09769">
    <property type="entry name" value="ApoO"/>
    <property type="match status" value="1"/>
</dbReference>
<keyword evidence="1" id="KW-0999">Mitochondrion inner membrane</keyword>
<comment type="subunit">
    <text evidence="1">Component of the mitochondrial contact site and cristae organizing system (MICOS) complex.</text>
</comment>
<dbReference type="InterPro" id="IPR019166">
    <property type="entry name" value="MIC26/MIC27"/>
</dbReference>
<reference evidence="3 4" key="1">
    <citation type="submission" date="2019-07" db="EMBL/GenBank/DDBJ databases">
        <title>Genome assembly of two rare yeast pathogens: Diutina rugosa and Trichomonascus ciferrii.</title>
        <authorList>
            <person name="Mixao V."/>
            <person name="Saus E."/>
            <person name="Hansen A."/>
            <person name="Lass-Flor C."/>
            <person name="Gabaldon T."/>
        </authorList>
    </citation>
    <scope>NUCLEOTIDE SEQUENCE [LARGE SCALE GENOMIC DNA]</scope>
    <source>
        <strain evidence="3 4">CBS 613</strain>
    </source>
</reference>
<dbReference type="InterPro" id="IPR033181">
    <property type="entry name" value="Mic26_fungi"/>
</dbReference>
<dbReference type="PANTHER" id="PTHR28268">
    <property type="entry name" value="MICOS SUBUNIT MIC26"/>
    <property type="match status" value="1"/>
</dbReference>
<keyword evidence="4" id="KW-1185">Reference proteome</keyword>
<dbReference type="RefSeq" id="XP_034013838.1">
    <property type="nucleotide sequence ID" value="XM_034153859.1"/>
</dbReference>
<dbReference type="OMA" id="YFMPRTF"/>
<feature type="region of interest" description="Disordered" evidence="2">
    <location>
        <begin position="1"/>
        <end position="26"/>
    </location>
</feature>
<sequence>MARSFYEDDDKVLTTPGVNTPMPSKLEEEEKLHGNHSFVQGMVVRTSPVIETYTKELRKWLHDKYAIYGAEWETQKSSFNNEWNNVKREVAQTVADPVLPNLIYILTAALTGSILVNRRSLPTRFIVPVITGGAATAYFMPNTFRNLDKKLDQFEAQVAPQFHQERERFVNEDVKGFEEEFKRGIRYANGALQMSIHDARLKLASLFSDDK</sequence>
<name>A0A642UV05_DIURU</name>
<protein>
    <recommendedName>
        <fullName evidence="1">MICOS complex subunit</fullName>
    </recommendedName>
</protein>
<comment type="function">
    <text evidence="1">Component of the MICOS complex, a large protein complex of the mitochondrial inner membrane that plays crucial roles in the maintenance of crista junctions, inner membrane architecture, and formation of contact sites to the outer membrane.</text>
</comment>
<evidence type="ECO:0000313" key="3">
    <source>
        <dbReference type="EMBL" id="KAA8905792.1"/>
    </source>
</evidence>
<dbReference type="OrthoDB" id="2399148at2759"/>
<dbReference type="EMBL" id="SWFT01000041">
    <property type="protein sequence ID" value="KAA8905792.1"/>
    <property type="molecule type" value="Genomic_DNA"/>
</dbReference>
<dbReference type="GO" id="GO:0061617">
    <property type="term" value="C:MICOS complex"/>
    <property type="evidence" value="ECO:0007669"/>
    <property type="project" value="UniProtKB-UniRule"/>
</dbReference>
<dbReference type="VEuPathDB" id="FungiDB:DIURU_001328"/>
<evidence type="ECO:0000256" key="1">
    <source>
        <dbReference type="RuleBase" id="RU363021"/>
    </source>
</evidence>
<dbReference type="PANTHER" id="PTHR28268:SF1">
    <property type="entry name" value="MICOS SUBUNIT MIC26"/>
    <property type="match status" value="1"/>
</dbReference>
<evidence type="ECO:0000256" key="2">
    <source>
        <dbReference type="SAM" id="MobiDB-lite"/>
    </source>
</evidence>
<keyword evidence="1" id="KW-0472">Membrane</keyword>
<keyword evidence="1" id="KW-0496">Mitochondrion</keyword>
<organism evidence="3 4">
    <name type="scientific">Diutina rugosa</name>
    <name type="common">Yeast</name>
    <name type="synonym">Candida rugosa</name>
    <dbReference type="NCBI Taxonomy" id="5481"/>
    <lineage>
        <taxon>Eukaryota</taxon>
        <taxon>Fungi</taxon>
        <taxon>Dikarya</taxon>
        <taxon>Ascomycota</taxon>
        <taxon>Saccharomycotina</taxon>
        <taxon>Pichiomycetes</taxon>
        <taxon>Debaryomycetaceae</taxon>
        <taxon>Diutina</taxon>
    </lineage>
</organism>